<dbReference type="NCBIfam" id="NF040628">
    <property type="entry name" value="GT-D_rel"/>
    <property type="match status" value="1"/>
</dbReference>
<keyword evidence="3" id="KW-1185">Reference proteome</keyword>
<protein>
    <recommendedName>
        <fullName evidence="1">GT-D fold-like domain-containing protein</fullName>
    </recommendedName>
</protein>
<evidence type="ECO:0000313" key="2">
    <source>
        <dbReference type="EMBL" id="RUT48795.1"/>
    </source>
</evidence>
<accession>A0A433YG19</accession>
<feature type="domain" description="GT-D fold-like" evidence="1">
    <location>
        <begin position="29"/>
        <end position="239"/>
    </location>
</feature>
<dbReference type="InterPro" id="IPR055171">
    <property type="entry name" value="GT-D-like"/>
</dbReference>
<dbReference type="Pfam" id="PF22882">
    <property type="entry name" value="GT-D-like"/>
    <property type="match status" value="1"/>
</dbReference>
<sequence length="250" mass="27297">MILPELTVDDLIATGYLAVASTLFPLIPPAAVYDEMKTALDQRTPLSLIRLGDGELLTLAHDIVIPTEQAVRWGYFLPYAGINLPDPLTREALANSLQIADLIGVPESRHPSYQGLLFPILRHYGIDYRKLRMTSSVVNYTLNEEGFLSKLLVGRKILIIGNEAPGLSMLLEQQGFQISGIIHPVQGVADVSRVMEQTIGIEFDIALVAAGVAAVLICTRIAKEQGKVSFDLGHLANKLESGEVNLETRL</sequence>
<dbReference type="Proteomes" id="UP000279446">
    <property type="component" value="Unassembled WGS sequence"/>
</dbReference>
<dbReference type="OrthoDB" id="2655332at2"/>
<name>A0A433YG19_9BACL</name>
<dbReference type="InterPro" id="IPR049785">
    <property type="entry name" value="GT-D-like_firm"/>
</dbReference>
<evidence type="ECO:0000313" key="3">
    <source>
        <dbReference type="Proteomes" id="UP000279446"/>
    </source>
</evidence>
<organism evidence="2 3">
    <name type="scientific">Paenibacillus anaericanus</name>
    <dbReference type="NCBI Taxonomy" id="170367"/>
    <lineage>
        <taxon>Bacteria</taxon>
        <taxon>Bacillati</taxon>
        <taxon>Bacillota</taxon>
        <taxon>Bacilli</taxon>
        <taxon>Bacillales</taxon>
        <taxon>Paenibacillaceae</taxon>
        <taxon>Paenibacillus</taxon>
    </lineage>
</organism>
<comment type="caution">
    <text evidence="2">The sequence shown here is derived from an EMBL/GenBank/DDBJ whole genome shotgun (WGS) entry which is preliminary data.</text>
</comment>
<dbReference type="AlphaFoldDB" id="A0A433YG19"/>
<reference evidence="2 3" key="1">
    <citation type="submission" date="2018-12" db="EMBL/GenBank/DDBJ databases">
        <authorList>
            <person name="Sun L."/>
            <person name="Chen Z."/>
        </authorList>
    </citation>
    <scope>NUCLEOTIDE SEQUENCE [LARGE SCALE GENOMIC DNA]</scope>
    <source>
        <strain evidence="2 3">DSM 15890</strain>
    </source>
</reference>
<gene>
    <name evidence="2" type="ORF">EJP82_01465</name>
</gene>
<dbReference type="EMBL" id="RZNY01000001">
    <property type="protein sequence ID" value="RUT48795.1"/>
    <property type="molecule type" value="Genomic_DNA"/>
</dbReference>
<evidence type="ECO:0000259" key="1">
    <source>
        <dbReference type="Pfam" id="PF22882"/>
    </source>
</evidence>
<proteinExistence type="predicted"/>